<proteinExistence type="predicted"/>
<dbReference type="Proteomes" id="UP000789342">
    <property type="component" value="Unassembled WGS sequence"/>
</dbReference>
<dbReference type="Pfam" id="PF07714">
    <property type="entry name" value="PK_Tyr_Ser-Thr"/>
    <property type="match status" value="1"/>
</dbReference>
<evidence type="ECO:0000256" key="2">
    <source>
        <dbReference type="PROSITE-ProRule" id="PRU10141"/>
    </source>
</evidence>
<dbReference type="EMBL" id="CAJVPV010000514">
    <property type="protein sequence ID" value="CAG8460685.1"/>
    <property type="molecule type" value="Genomic_DNA"/>
</dbReference>
<dbReference type="InterPro" id="IPR000719">
    <property type="entry name" value="Prot_kinase_dom"/>
</dbReference>
<name>A0A9N8VU74_9GLOM</name>
<reference evidence="4" key="1">
    <citation type="submission" date="2021-06" db="EMBL/GenBank/DDBJ databases">
        <authorList>
            <person name="Kallberg Y."/>
            <person name="Tangrot J."/>
            <person name="Rosling A."/>
        </authorList>
    </citation>
    <scope>NUCLEOTIDE SEQUENCE</scope>
    <source>
        <strain evidence="4">CL551</strain>
    </source>
</reference>
<evidence type="ECO:0000313" key="4">
    <source>
        <dbReference type="EMBL" id="CAG8460685.1"/>
    </source>
</evidence>
<dbReference type="PROSITE" id="PS00107">
    <property type="entry name" value="PROTEIN_KINASE_ATP"/>
    <property type="match status" value="1"/>
</dbReference>
<dbReference type="Gene3D" id="1.10.510.10">
    <property type="entry name" value="Transferase(Phosphotransferase) domain 1"/>
    <property type="match status" value="1"/>
</dbReference>
<keyword evidence="2" id="KW-0067">ATP-binding</keyword>
<dbReference type="GO" id="GO:0007169">
    <property type="term" value="P:cell surface receptor protein tyrosine kinase signaling pathway"/>
    <property type="evidence" value="ECO:0007669"/>
    <property type="project" value="TreeGrafter"/>
</dbReference>
<dbReference type="GO" id="GO:0005886">
    <property type="term" value="C:plasma membrane"/>
    <property type="evidence" value="ECO:0007669"/>
    <property type="project" value="TreeGrafter"/>
</dbReference>
<comment type="caution">
    <text evidence="4">The sequence shown here is derived from an EMBL/GenBank/DDBJ whole genome shotgun (WGS) entry which is preliminary data.</text>
</comment>
<dbReference type="InterPro" id="IPR017441">
    <property type="entry name" value="Protein_kinase_ATP_BS"/>
</dbReference>
<dbReference type="OrthoDB" id="10261027at2759"/>
<evidence type="ECO:0000256" key="1">
    <source>
        <dbReference type="ARBA" id="ARBA00004167"/>
    </source>
</evidence>
<evidence type="ECO:0000259" key="3">
    <source>
        <dbReference type="PROSITE" id="PS50011"/>
    </source>
</evidence>
<dbReference type="InterPro" id="IPR001245">
    <property type="entry name" value="Ser-Thr/Tyr_kinase_cat_dom"/>
</dbReference>
<dbReference type="SUPFAM" id="SSF56112">
    <property type="entry name" value="Protein kinase-like (PK-like)"/>
    <property type="match status" value="1"/>
</dbReference>
<feature type="binding site" evidence="2">
    <location>
        <position position="68"/>
    </location>
    <ligand>
        <name>ATP</name>
        <dbReference type="ChEBI" id="CHEBI:30616"/>
    </ligand>
</feature>
<dbReference type="InterPro" id="IPR050122">
    <property type="entry name" value="RTK"/>
</dbReference>
<protein>
    <submittedName>
        <fullName evidence="4">13343_t:CDS:1</fullName>
    </submittedName>
</protein>
<gene>
    <name evidence="4" type="ORF">AMORRO_LOCUS1381</name>
</gene>
<keyword evidence="2" id="KW-0547">Nucleotide-binding</keyword>
<accession>A0A9N8VU74</accession>
<sequence length="386" mass="44643">MSRSLKIADATESSKIWLEKAIKNRHIKVYPYEQFEDIVKVGEGGFGIILKSSWKTFGLTVAIKRIKKLDNKELIQELKNLQEISRFPNIVDFYGVTQDPADPDGSYSIVLQFAEQGNLRTFLSKNFSTLSWADKLRISREVARGLKNLHEHDIVHRDLNTYNILVHEGSILITDFGLARRIDQPYQSMEVRGLIAYIDPQCFSDTPYKLPFEETKPIDIISLVLNGERENPAKNVPDEYVTLYEKCWDSFPEIRPNIKDVLEHLNRPTFEMYEEAPSNIIDQEHIARIASWIGENGDFGPCFGFNDLTLKSSAFVKDKWFVMEDNYEYPIRPSGGSFEVKDYEVFEILDSDSNHFSSGDESYHNNEQSAQFSHKFPSINRLFKKR</sequence>
<evidence type="ECO:0000313" key="5">
    <source>
        <dbReference type="Proteomes" id="UP000789342"/>
    </source>
</evidence>
<dbReference type="GO" id="GO:0005524">
    <property type="term" value="F:ATP binding"/>
    <property type="evidence" value="ECO:0007669"/>
    <property type="project" value="UniProtKB-UniRule"/>
</dbReference>
<dbReference type="PANTHER" id="PTHR24416:SF611">
    <property type="entry name" value="TYROSINE-PROTEIN KINASE TRANSMEMBRANE RECEPTOR ROR"/>
    <property type="match status" value="1"/>
</dbReference>
<organism evidence="4 5">
    <name type="scientific">Acaulospora morrowiae</name>
    <dbReference type="NCBI Taxonomy" id="94023"/>
    <lineage>
        <taxon>Eukaryota</taxon>
        <taxon>Fungi</taxon>
        <taxon>Fungi incertae sedis</taxon>
        <taxon>Mucoromycota</taxon>
        <taxon>Glomeromycotina</taxon>
        <taxon>Glomeromycetes</taxon>
        <taxon>Diversisporales</taxon>
        <taxon>Acaulosporaceae</taxon>
        <taxon>Acaulospora</taxon>
    </lineage>
</organism>
<keyword evidence="5" id="KW-1185">Reference proteome</keyword>
<dbReference type="GO" id="GO:0043235">
    <property type="term" value="C:receptor complex"/>
    <property type="evidence" value="ECO:0007669"/>
    <property type="project" value="TreeGrafter"/>
</dbReference>
<comment type="subcellular location">
    <subcellularLocation>
        <location evidence="1">Membrane</location>
        <topology evidence="1">Single-pass membrane protein</topology>
    </subcellularLocation>
</comment>
<feature type="domain" description="Protein kinase" evidence="3">
    <location>
        <begin position="35"/>
        <end position="270"/>
    </location>
</feature>
<dbReference type="PROSITE" id="PS50011">
    <property type="entry name" value="PROTEIN_KINASE_DOM"/>
    <property type="match status" value="1"/>
</dbReference>
<dbReference type="InterPro" id="IPR011009">
    <property type="entry name" value="Kinase-like_dom_sf"/>
</dbReference>
<dbReference type="AlphaFoldDB" id="A0A9N8VU74"/>
<dbReference type="PANTHER" id="PTHR24416">
    <property type="entry name" value="TYROSINE-PROTEIN KINASE RECEPTOR"/>
    <property type="match status" value="1"/>
</dbReference>
<dbReference type="GO" id="GO:0004714">
    <property type="term" value="F:transmembrane receptor protein tyrosine kinase activity"/>
    <property type="evidence" value="ECO:0007669"/>
    <property type="project" value="TreeGrafter"/>
</dbReference>